<evidence type="ECO:0000313" key="2">
    <source>
        <dbReference type="Proteomes" id="UP000269396"/>
    </source>
</evidence>
<sequence length="136" mass="13987">MTQAPCKLVDGLTKGFIGIACKLVLTVLGGEIENCAGCSDMFVVVVDLMDFTSYSSSSLKIMRSSKSGSSWPIATQPEGSPTISRAPPSTLVGISDLDVVVVVLEVVTIGVGLWKNGLLAANPPLDPGLSLGSFSG</sequence>
<dbReference type="EMBL" id="UZAL01045813">
    <property type="protein sequence ID" value="VDP83746.1"/>
    <property type="molecule type" value="Genomic_DNA"/>
</dbReference>
<organism evidence="1 2">
    <name type="scientific">Schistosoma mattheei</name>
    <dbReference type="NCBI Taxonomy" id="31246"/>
    <lineage>
        <taxon>Eukaryota</taxon>
        <taxon>Metazoa</taxon>
        <taxon>Spiralia</taxon>
        <taxon>Lophotrochozoa</taxon>
        <taxon>Platyhelminthes</taxon>
        <taxon>Trematoda</taxon>
        <taxon>Digenea</taxon>
        <taxon>Strigeidida</taxon>
        <taxon>Schistosomatoidea</taxon>
        <taxon>Schistosomatidae</taxon>
        <taxon>Schistosoma</taxon>
    </lineage>
</organism>
<gene>
    <name evidence="1" type="ORF">SMTD_LOCUS20951</name>
</gene>
<reference evidence="1 2" key="1">
    <citation type="submission" date="2018-11" db="EMBL/GenBank/DDBJ databases">
        <authorList>
            <consortium name="Pathogen Informatics"/>
        </authorList>
    </citation>
    <scope>NUCLEOTIDE SEQUENCE [LARGE SCALE GENOMIC DNA]</scope>
    <source>
        <strain>Denwood</strain>
        <strain evidence="2">Zambia</strain>
    </source>
</reference>
<name>A0A183Q2W4_9TREM</name>
<dbReference type="Proteomes" id="UP000269396">
    <property type="component" value="Unassembled WGS sequence"/>
</dbReference>
<dbReference type="AlphaFoldDB" id="A0A183Q2W4"/>
<accession>A0A183Q2W4</accession>
<protein>
    <submittedName>
        <fullName evidence="1">Uncharacterized protein</fullName>
    </submittedName>
</protein>
<evidence type="ECO:0000313" key="1">
    <source>
        <dbReference type="EMBL" id="VDP83746.1"/>
    </source>
</evidence>
<proteinExistence type="predicted"/>
<keyword evidence="2" id="KW-1185">Reference proteome</keyword>